<dbReference type="InterPro" id="IPR016709">
    <property type="entry name" value="HadA-like"/>
</dbReference>
<dbReference type="RefSeq" id="WP_210968956.1">
    <property type="nucleotide sequence ID" value="NZ_JAGPXE010000002.1"/>
</dbReference>
<evidence type="ECO:0000313" key="2">
    <source>
        <dbReference type="EMBL" id="MBQ0923512.1"/>
    </source>
</evidence>
<dbReference type="SUPFAM" id="SSF54637">
    <property type="entry name" value="Thioesterase/thiol ester dehydrase-isomerase"/>
    <property type="match status" value="1"/>
</dbReference>
<name>A0ABS5DBH1_9PSEU</name>
<dbReference type="InterPro" id="IPR039569">
    <property type="entry name" value="FAS1-like_DH_region"/>
</dbReference>
<dbReference type="PIRSF" id="PIRSF018072">
    <property type="entry name" value="UCP018072"/>
    <property type="match status" value="1"/>
</dbReference>
<dbReference type="Proteomes" id="UP000674084">
    <property type="component" value="Unassembled WGS sequence"/>
</dbReference>
<reference evidence="2 3" key="1">
    <citation type="submission" date="2021-04" db="EMBL/GenBank/DDBJ databases">
        <title>Whole-genome sequencing of Saccharopolyspora endophytica KCTC 19397.</title>
        <authorList>
            <person name="Ay H."/>
            <person name="Saygin H."/>
            <person name="Sahin N."/>
        </authorList>
    </citation>
    <scope>NUCLEOTIDE SEQUENCE [LARGE SCALE GENOMIC DNA]</scope>
    <source>
        <strain evidence="2 3">KCTC 19397</strain>
    </source>
</reference>
<dbReference type="Pfam" id="PF13452">
    <property type="entry name" value="FAS1_DH_region"/>
    <property type="match status" value="1"/>
</dbReference>
<organism evidence="2 3">
    <name type="scientific">Saccharopolyspora endophytica</name>
    <dbReference type="NCBI Taxonomy" id="543886"/>
    <lineage>
        <taxon>Bacteria</taxon>
        <taxon>Bacillati</taxon>
        <taxon>Actinomycetota</taxon>
        <taxon>Actinomycetes</taxon>
        <taxon>Pseudonocardiales</taxon>
        <taxon>Pseudonocardiaceae</taxon>
        <taxon>Saccharopolyspora</taxon>
    </lineage>
</organism>
<gene>
    <name evidence="2" type="ORF">KBO27_06130</name>
</gene>
<protein>
    <submittedName>
        <fullName evidence="2">MaoC family dehydratase N-terminal domain-containing protein</fullName>
    </submittedName>
</protein>
<feature type="domain" description="FAS1-like dehydratase" evidence="1">
    <location>
        <begin position="4"/>
        <end position="139"/>
    </location>
</feature>
<evidence type="ECO:0000259" key="1">
    <source>
        <dbReference type="Pfam" id="PF13452"/>
    </source>
</evidence>
<dbReference type="InterPro" id="IPR029069">
    <property type="entry name" value="HotDog_dom_sf"/>
</dbReference>
<accession>A0ABS5DBH1</accession>
<dbReference type="EMBL" id="JAGPXE010000002">
    <property type="protein sequence ID" value="MBQ0923512.1"/>
    <property type="molecule type" value="Genomic_DNA"/>
</dbReference>
<evidence type="ECO:0000313" key="3">
    <source>
        <dbReference type="Proteomes" id="UP000674084"/>
    </source>
</evidence>
<sequence>MSESLVGLVVDEVEFEVERGKVGEFARATFARDPVHTDVRAAREAGFGSMLATPTHVVVAGHQRDQRALVERLGVALERIVVGSVKWRYARPLQVGDALRGVRRVVGEERREGKRGGSMRLITLETEYVDVLGATVVTQRETLIEKGVPS</sequence>
<dbReference type="Gene3D" id="3.10.129.10">
    <property type="entry name" value="Hotdog Thioesterase"/>
    <property type="match status" value="1"/>
</dbReference>
<keyword evidence="3" id="KW-1185">Reference proteome</keyword>
<proteinExistence type="predicted"/>
<comment type="caution">
    <text evidence="2">The sequence shown here is derived from an EMBL/GenBank/DDBJ whole genome shotgun (WGS) entry which is preliminary data.</text>
</comment>
<dbReference type="CDD" id="cd03441">
    <property type="entry name" value="R_hydratase_like"/>
    <property type="match status" value="1"/>
</dbReference>